<gene>
    <name evidence="2" type="ORF">Glove_246g9</name>
</gene>
<dbReference type="EMBL" id="PQFF01000227">
    <property type="protein sequence ID" value="RHZ72122.1"/>
    <property type="molecule type" value="Genomic_DNA"/>
</dbReference>
<dbReference type="Proteomes" id="UP000266861">
    <property type="component" value="Unassembled WGS sequence"/>
</dbReference>
<keyword evidence="1" id="KW-0175">Coiled coil</keyword>
<reference evidence="2 3" key="1">
    <citation type="submission" date="2018-08" db="EMBL/GenBank/DDBJ databases">
        <title>Genome and evolution of the arbuscular mycorrhizal fungus Diversispora epigaea (formerly Glomus versiforme) and its bacterial endosymbionts.</title>
        <authorList>
            <person name="Sun X."/>
            <person name="Fei Z."/>
            <person name="Harrison M."/>
        </authorList>
    </citation>
    <scope>NUCLEOTIDE SEQUENCE [LARGE SCALE GENOMIC DNA]</scope>
    <source>
        <strain evidence="2 3">IT104</strain>
    </source>
</reference>
<protein>
    <submittedName>
        <fullName evidence="2">Uncharacterized protein</fullName>
    </submittedName>
</protein>
<keyword evidence="3" id="KW-1185">Reference proteome</keyword>
<name>A0A397IAZ9_9GLOM</name>
<dbReference type="OrthoDB" id="2448326at2759"/>
<feature type="coiled-coil region" evidence="1">
    <location>
        <begin position="62"/>
        <end position="89"/>
    </location>
</feature>
<organism evidence="2 3">
    <name type="scientific">Diversispora epigaea</name>
    <dbReference type="NCBI Taxonomy" id="1348612"/>
    <lineage>
        <taxon>Eukaryota</taxon>
        <taxon>Fungi</taxon>
        <taxon>Fungi incertae sedis</taxon>
        <taxon>Mucoromycota</taxon>
        <taxon>Glomeromycotina</taxon>
        <taxon>Glomeromycetes</taxon>
        <taxon>Diversisporales</taxon>
        <taxon>Diversisporaceae</taxon>
        <taxon>Diversispora</taxon>
    </lineage>
</organism>
<evidence type="ECO:0000313" key="3">
    <source>
        <dbReference type="Proteomes" id="UP000266861"/>
    </source>
</evidence>
<comment type="caution">
    <text evidence="2">The sequence shown here is derived from an EMBL/GenBank/DDBJ whole genome shotgun (WGS) entry which is preliminary data.</text>
</comment>
<dbReference type="AlphaFoldDB" id="A0A397IAZ9"/>
<evidence type="ECO:0000313" key="2">
    <source>
        <dbReference type="EMBL" id="RHZ72122.1"/>
    </source>
</evidence>
<proteinExistence type="predicted"/>
<accession>A0A397IAZ9</accession>
<evidence type="ECO:0000256" key="1">
    <source>
        <dbReference type="SAM" id="Coils"/>
    </source>
</evidence>
<sequence>MHYNQIISTKQFYEHLVGSTQERKKTRLDIDKDNPAVHVGYMDPTVELNKTRRLLEITQVENQQKSQLIIDLNNQIAQMQQSINDKKNELYDEQRSHNEILIEQWNSRFTTQQKYIDVIIEIAKVEHKLLFEDIELLIQDNSRFSVESLMAYSPREWLNRCNQAAAAIDLVYGAHHGRYVSEVHLAISAIKYSITQSKMIIDIDNHITSSGSYSQFQKWLEDLSKHEEPLPEGLLFLAFDNEQQGQKNYLDRGFNTVIYHIVTSFVSFNTGRMNKNRNPINGLQHTDLPWMYDSLNKLQYEELFDVSPQMQEVIDIELHKYLADVLNLLSKEKSSSTNNTINSLIASTVTNIANMKMCLSCDQQNIKNQKKTCPKSEIQKEKSTNDEPSDTHVHRIIANIEKVLLHIEKLSGIKDRTRKWIAVACDDVPYHYTTKLKDKFPFLVLILGQLHEEMNMLRAFVELNWKINIKRFATCQGYRTENRLAYFKKCADHHKS</sequence>